<evidence type="ECO:0000256" key="4">
    <source>
        <dbReference type="ARBA" id="ARBA00022747"/>
    </source>
</evidence>
<dbReference type="RefSeq" id="WP_188041357.1">
    <property type="nucleotide sequence ID" value="NZ_JACVHF010000021.1"/>
</dbReference>
<name>A0ABR7T5J1_HELCL</name>
<evidence type="ECO:0000313" key="8">
    <source>
        <dbReference type="Proteomes" id="UP000617402"/>
    </source>
</evidence>
<keyword evidence="4" id="KW-0680">Restriction system</keyword>
<gene>
    <name evidence="7" type="ORF">H1S01_15680</name>
</gene>
<dbReference type="PROSITE" id="PS00092">
    <property type="entry name" value="N6_MTASE"/>
    <property type="match status" value="1"/>
</dbReference>
<protein>
    <recommendedName>
        <fullName evidence="5">Methyltransferase</fullName>
        <ecNumber evidence="5">2.1.1.-</ecNumber>
    </recommendedName>
</protein>
<comment type="caution">
    <text evidence="7">The sequence shown here is derived from an EMBL/GenBank/DDBJ whole genome shotgun (WGS) entry which is preliminary data.</text>
</comment>
<dbReference type="InterPro" id="IPR002052">
    <property type="entry name" value="DNA_methylase_N6_adenine_CS"/>
</dbReference>
<dbReference type="Gene3D" id="3.40.50.150">
    <property type="entry name" value="Vaccinia Virus protein VP39"/>
    <property type="match status" value="1"/>
</dbReference>
<keyword evidence="3" id="KW-0808">Transferase</keyword>
<evidence type="ECO:0000313" key="7">
    <source>
        <dbReference type="EMBL" id="MBC9785926.1"/>
    </source>
</evidence>
<dbReference type="EC" id="2.1.1.-" evidence="5"/>
<accession>A0ABR7T5J1</accession>
<dbReference type="EMBL" id="JACVHF010000021">
    <property type="protein sequence ID" value="MBC9785926.1"/>
    <property type="molecule type" value="Genomic_DNA"/>
</dbReference>
<dbReference type="InterPro" id="IPR001091">
    <property type="entry name" value="RM_Methyltransferase"/>
</dbReference>
<sequence>MMQQSKNQLLQGDSQELLKTLPDNSVDSCVTDPPYGLSKEPNITEVLTNWLAGEDYNHWSGGFMGETWDSFVPSPELWREVYRVMKPGSHLLCFAGTRTQDLMTMALRLAGFEIRDVIEWLYTSGFPKNLDVGKQFDKRAGAEREKVKVPYNPVLRFGGQNSRPWMDKAVQQGFHETDSKMPVTEQAKKWDGWGTALKPSHEPIIMARKPLVGTVCDTVEQYGAGVINVNGCRIKDKSGTCSVSSQEGRWPANCVTEESDEWFSRFFNISPQELSKKPTKKEKNSDWKGNLIHIEERRVYPGSGRGVLNSTHTLDGRERKPVMNRNFHPTVKPVGLMQWLIRLVTAPGGIVLDPFGGSGTTGVAALKEDRAFILIEQNPEYVEIARARVG</sequence>
<evidence type="ECO:0000256" key="1">
    <source>
        <dbReference type="ARBA" id="ARBA00006594"/>
    </source>
</evidence>
<keyword evidence="2" id="KW-0489">Methyltransferase</keyword>
<dbReference type="InterPro" id="IPR002941">
    <property type="entry name" value="DNA_methylase_N4/N6"/>
</dbReference>
<comment type="similarity">
    <text evidence="1 5">Belongs to the N(4)/N(6)-methyltransferase family.</text>
</comment>
<dbReference type="PRINTS" id="PR00508">
    <property type="entry name" value="S21N4MTFRASE"/>
</dbReference>
<keyword evidence="8" id="KW-1185">Reference proteome</keyword>
<proteinExistence type="inferred from homology"/>
<dbReference type="Pfam" id="PF01555">
    <property type="entry name" value="N6_N4_Mtase"/>
    <property type="match status" value="1"/>
</dbReference>
<organism evidence="7 8">
    <name type="scientific">Heliobacterium chlorum</name>
    <dbReference type="NCBI Taxonomy" id="2698"/>
    <lineage>
        <taxon>Bacteria</taxon>
        <taxon>Bacillati</taxon>
        <taxon>Bacillota</taxon>
        <taxon>Clostridia</taxon>
        <taxon>Eubacteriales</taxon>
        <taxon>Heliobacteriaceae</taxon>
        <taxon>Heliobacterium</taxon>
    </lineage>
</organism>
<evidence type="ECO:0000256" key="2">
    <source>
        <dbReference type="ARBA" id="ARBA00022603"/>
    </source>
</evidence>
<dbReference type="Proteomes" id="UP000617402">
    <property type="component" value="Unassembled WGS sequence"/>
</dbReference>
<feature type="domain" description="DNA methylase N-4/N-6" evidence="6">
    <location>
        <begin position="26"/>
        <end position="385"/>
    </location>
</feature>
<dbReference type="SUPFAM" id="SSF53335">
    <property type="entry name" value="S-adenosyl-L-methionine-dependent methyltransferases"/>
    <property type="match status" value="1"/>
</dbReference>
<evidence type="ECO:0000256" key="3">
    <source>
        <dbReference type="ARBA" id="ARBA00022679"/>
    </source>
</evidence>
<evidence type="ECO:0000256" key="5">
    <source>
        <dbReference type="RuleBase" id="RU362026"/>
    </source>
</evidence>
<reference evidence="7 8" key="1">
    <citation type="submission" date="2020-07" db="EMBL/GenBank/DDBJ databases">
        <title>Draft whole-genome sequence of Heliobacterium chlorum DSM 3682, type strain.</title>
        <authorList>
            <person name="Kyndt J.A."/>
            <person name="Meyer T.E."/>
            <person name="Imhoff J.F."/>
        </authorList>
    </citation>
    <scope>NUCLEOTIDE SEQUENCE [LARGE SCALE GENOMIC DNA]</scope>
    <source>
        <strain evidence="7 8">DSM 3682</strain>
    </source>
</reference>
<evidence type="ECO:0000259" key="6">
    <source>
        <dbReference type="Pfam" id="PF01555"/>
    </source>
</evidence>
<dbReference type="InterPro" id="IPR029063">
    <property type="entry name" value="SAM-dependent_MTases_sf"/>
</dbReference>